<proteinExistence type="predicted"/>
<dbReference type="OrthoDB" id="8910510at2"/>
<keyword evidence="2" id="KW-1185">Reference proteome</keyword>
<dbReference type="Proteomes" id="UP000294575">
    <property type="component" value="Unassembled WGS sequence"/>
</dbReference>
<evidence type="ECO:0000313" key="2">
    <source>
        <dbReference type="Proteomes" id="UP000294575"/>
    </source>
</evidence>
<name>A0A4V3D4U7_9GAMM</name>
<dbReference type="AlphaFoldDB" id="A0A4V3D4U7"/>
<dbReference type="EMBL" id="SNYK01000007">
    <property type="protein sequence ID" value="TDQ37567.1"/>
    <property type="molecule type" value="Genomic_DNA"/>
</dbReference>
<evidence type="ECO:0000313" key="1">
    <source>
        <dbReference type="EMBL" id="TDQ37567.1"/>
    </source>
</evidence>
<dbReference type="RefSeq" id="WP_101495697.1">
    <property type="nucleotide sequence ID" value="NZ_LNJZ01000002.1"/>
</dbReference>
<gene>
    <name evidence="1" type="ORF">DFQ45_10772</name>
</gene>
<comment type="caution">
    <text evidence="1">The sequence shown here is derived from an EMBL/GenBank/DDBJ whole genome shotgun (WGS) entry which is preliminary data.</text>
</comment>
<sequence>MARRPKGKSGSGKGRFVGVPHHVASSPQWCGLSAHEQKLLFDLSYFYNGSNNGNLTAAHAIMEVRGWTNGTLHRALKVIKEKGFVVVTRQGWKQRGKATMLALTWHGIDEPPQHIEYDAGIKPDPVPLNYWNKPPEHWQNKPP</sequence>
<organism evidence="1 2">
    <name type="scientific">Thiopseudomonas denitrificans</name>
    <dbReference type="NCBI Taxonomy" id="1501432"/>
    <lineage>
        <taxon>Bacteria</taxon>
        <taxon>Pseudomonadati</taxon>
        <taxon>Pseudomonadota</taxon>
        <taxon>Gammaproteobacteria</taxon>
        <taxon>Pseudomonadales</taxon>
        <taxon>Pseudomonadaceae</taxon>
        <taxon>Thiopseudomonas</taxon>
    </lineage>
</organism>
<accession>A0A4V3D4U7</accession>
<protein>
    <submittedName>
        <fullName evidence="1">Uncharacterized protein</fullName>
    </submittedName>
</protein>
<reference evidence="1 2" key="1">
    <citation type="submission" date="2019-03" db="EMBL/GenBank/DDBJ databases">
        <title>Genomic Encyclopedia of Type Strains, Phase IV (KMG-IV): sequencing the most valuable type-strain genomes for metagenomic binning, comparative biology and taxonomic classification.</title>
        <authorList>
            <person name="Goeker M."/>
        </authorList>
    </citation>
    <scope>NUCLEOTIDE SEQUENCE [LARGE SCALE GENOMIC DNA]</scope>
    <source>
        <strain evidence="1 2">DSM 28679</strain>
    </source>
</reference>